<name>A0AAW7YBW3_9GAMM</name>
<evidence type="ECO:0000313" key="5">
    <source>
        <dbReference type="Proteomes" id="UP001170624"/>
    </source>
</evidence>
<feature type="compositionally biased region" description="Basic and acidic residues" evidence="1">
    <location>
        <begin position="197"/>
        <end position="206"/>
    </location>
</feature>
<proteinExistence type="predicted"/>
<feature type="region of interest" description="Disordered" evidence="1">
    <location>
        <begin position="197"/>
        <end position="237"/>
    </location>
</feature>
<dbReference type="Proteomes" id="UP001170624">
    <property type="component" value="Unassembled WGS sequence"/>
</dbReference>
<dbReference type="RefSeq" id="WP_303501164.1">
    <property type="nucleotide sequence ID" value="NZ_JAUOPU010000031.1"/>
</dbReference>
<protein>
    <submittedName>
        <fullName evidence="4">Lipid-binding SYLF domain-containing protein</fullName>
    </submittedName>
</protein>
<comment type="caution">
    <text evidence="4">The sequence shown here is derived from an EMBL/GenBank/DDBJ whole genome shotgun (WGS) entry which is preliminary data.</text>
</comment>
<dbReference type="InterPro" id="IPR007461">
    <property type="entry name" value="Ysc84_actin-binding"/>
</dbReference>
<feature type="chain" id="PRO_5043633815" evidence="2">
    <location>
        <begin position="26"/>
        <end position="237"/>
    </location>
</feature>
<evidence type="ECO:0000259" key="3">
    <source>
        <dbReference type="Pfam" id="PF04366"/>
    </source>
</evidence>
<sequence>MKTVNRLFSMLGGLALLCIATGSVAKEDIEIRASLEHFQQAQQTQPFFDSAYGYAIFPSVGKGGFWVGGAYGTGTVYKAQNVTGFAKLYQVSVGLQFGGQSYSQIMFFQDQRSYERFISGSFELDAQASAVALTEGAQARAGTTGVGAGSGKNFVEANYTNGIAIFTYAKGGMMIEASLAGQKFSYEPLNATTEQVKDLNQRDTDQAKQGAPVSDLTSPSASDSDEPTVILAPPLDE</sequence>
<evidence type="ECO:0000313" key="4">
    <source>
        <dbReference type="EMBL" id="MDO6544768.1"/>
    </source>
</evidence>
<dbReference type="CDD" id="cd11524">
    <property type="entry name" value="SYLF"/>
    <property type="match status" value="1"/>
</dbReference>
<organism evidence="4 5">
    <name type="scientific">Photobacterium sanguinicancri</name>
    <dbReference type="NCBI Taxonomy" id="875932"/>
    <lineage>
        <taxon>Bacteria</taxon>
        <taxon>Pseudomonadati</taxon>
        <taxon>Pseudomonadota</taxon>
        <taxon>Gammaproteobacteria</taxon>
        <taxon>Vibrionales</taxon>
        <taxon>Vibrionaceae</taxon>
        <taxon>Photobacterium</taxon>
    </lineage>
</organism>
<dbReference type="AlphaFoldDB" id="A0AAW7YBW3"/>
<dbReference type="EMBL" id="JAUOPU010000031">
    <property type="protein sequence ID" value="MDO6544768.1"/>
    <property type="molecule type" value="Genomic_DNA"/>
</dbReference>
<feature type="signal peptide" evidence="2">
    <location>
        <begin position="1"/>
        <end position="25"/>
    </location>
</feature>
<dbReference type="Pfam" id="PF04366">
    <property type="entry name" value="Ysc84"/>
    <property type="match status" value="1"/>
</dbReference>
<gene>
    <name evidence="4" type="ORF">Q4568_19730</name>
</gene>
<evidence type="ECO:0000256" key="1">
    <source>
        <dbReference type="SAM" id="MobiDB-lite"/>
    </source>
</evidence>
<evidence type="ECO:0000256" key="2">
    <source>
        <dbReference type="SAM" id="SignalP"/>
    </source>
</evidence>
<reference evidence="4" key="1">
    <citation type="submission" date="2023-07" db="EMBL/GenBank/DDBJ databases">
        <title>Genome content predicts the carbon catabolic preferences of heterotrophic bacteria.</title>
        <authorList>
            <person name="Gralka M."/>
        </authorList>
    </citation>
    <scope>NUCLEOTIDE SEQUENCE</scope>
    <source>
        <strain evidence="4">G2M05</strain>
    </source>
</reference>
<feature type="domain" description="Ysc84 actin-binding" evidence="3">
    <location>
        <begin position="90"/>
        <end position="185"/>
    </location>
</feature>
<keyword evidence="2" id="KW-0732">Signal</keyword>
<accession>A0AAW7YBW3</accession>